<dbReference type="Gene3D" id="3.40.1490.10">
    <property type="entry name" value="Bit1"/>
    <property type="match status" value="1"/>
</dbReference>
<dbReference type="OrthoDB" id="3692042at2"/>
<dbReference type="Proteomes" id="UP000007967">
    <property type="component" value="Chromosome"/>
</dbReference>
<dbReference type="PIRSF" id="PIRSF033736">
    <property type="entry name" value="UCP033763"/>
    <property type="match status" value="1"/>
</dbReference>
<dbReference type="KEGG" id="kfl:Kfla_2307"/>
<name>D2PTS0_KRIFD</name>
<accession>D2PTS0</accession>
<keyword evidence="2" id="KW-1185">Reference proteome</keyword>
<reference evidence="1 2" key="2">
    <citation type="journal article" date="2010" name="Stand. Genomic Sci.">
        <title>Complete genome sequence of Kribbella flavida type strain (IFO 14399).</title>
        <authorList>
            <person name="Pukall R."/>
            <person name="Lapidus A."/>
            <person name="Glavina Del Rio T."/>
            <person name="Copeland A."/>
            <person name="Tice H."/>
            <person name="Cheng J.-F."/>
            <person name="Lucas S."/>
            <person name="Chen F."/>
            <person name="Nolan M."/>
            <person name="LaButti K."/>
            <person name="Pati A."/>
            <person name="Ivanova N."/>
            <person name="Mavrommatis K."/>
            <person name="Mikhailova N."/>
            <person name="Pitluck S."/>
            <person name="Bruce D."/>
            <person name="Goodwin L."/>
            <person name="Land M."/>
            <person name="Hauser L."/>
            <person name="Chang Y.-J."/>
            <person name="Jeffries C.D."/>
            <person name="Chen A."/>
            <person name="Palaniappan K."/>
            <person name="Chain P."/>
            <person name="Rohde M."/>
            <person name="Goeker M."/>
            <person name="Bristow J."/>
            <person name="Eisen J.A."/>
            <person name="Markowitz V."/>
            <person name="Hugenholtz P."/>
            <person name="Kyrpides N.C."/>
            <person name="Klenk H.-P."/>
            <person name="Brettin T."/>
        </authorList>
    </citation>
    <scope>NUCLEOTIDE SEQUENCE [LARGE SCALE GENOMIC DNA]</scope>
    <source>
        <strain evidence="2">DSM 17836 / JCM 10339 / NBRC 14399</strain>
    </source>
</reference>
<dbReference type="SUPFAM" id="SSF102462">
    <property type="entry name" value="Peptidyl-tRNA hydrolase II"/>
    <property type="match status" value="1"/>
</dbReference>
<reference evidence="2" key="1">
    <citation type="submission" date="2009-09" db="EMBL/GenBank/DDBJ databases">
        <title>The complete genome of Kribbella flavida DSM 17836.</title>
        <authorList>
            <consortium name="US DOE Joint Genome Institute (JGI-PGF)"/>
            <person name="Lucas S."/>
            <person name="Copeland A."/>
            <person name="Lapidus A."/>
            <person name="Glavina del Rio T."/>
            <person name="Dalin E."/>
            <person name="Tice H."/>
            <person name="Bruce D."/>
            <person name="Goodwin L."/>
            <person name="Pitluck S."/>
            <person name="Kyrpides N."/>
            <person name="Mavromatis K."/>
            <person name="Ivanova N."/>
            <person name="Saunders E."/>
            <person name="Brettin T."/>
            <person name="Detter J.C."/>
            <person name="Han C."/>
            <person name="Larimer F."/>
            <person name="Land M."/>
            <person name="Hauser L."/>
            <person name="Markowitz V."/>
            <person name="Cheng J.-F."/>
            <person name="Hugenholtz P."/>
            <person name="Woyke T."/>
            <person name="Wu D."/>
            <person name="Pukall R."/>
            <person name="Klenk H.-P."/>
            <person name="Eisen J.A."/>
        </authorList>
    </citation>
    <scope>NUCLEOTIDE SEQUENCE [LARGE SCALE GENOMIC DNA]</scope>
    <source>
        <strain evidence="2">DSM 17836 / JCM 10339 / NBRC 14399</strain>
    </source>
</reference>
<dbReference type="InterPro" id="IPR017021">
    <property type="entry name" value="UCP033763"/>
</dbReference>
<evidence type="ECO:0000313" key="2">
    <source>
        <dbReference type="Proteomes" id="UP000007967"/>
    </source>
</evidence>
<dbReference type="InterPro" id="IPR018988">
    <property type="entry name" value="DUF2000"/>
</dbReference>
<evidence type="ECO:0008006" key="3">
    <source>
        <dbReference type="Google" id="ProtNLM"/>
    </source>
</evidence>
<dbReference type="HOGENOM" id="CLU_121942_2_0_11"/>
<dbReference type="Pfam" id="PF09391">
    <property type="entry name" value="DUF2000"/>
    <property type="match status" value="1"/>
</dbReference>
<gene>
    <name evidence="1" type="ordered locus">Kfla_2307</name>
</gene>
<dbReference type="EMBL" id="CP001736">
    <property type="protein sequence ID" value="ADB31383.1"/>
    <property type="molecule type" value="Genomic_DNA"/>
</dbReference>
<dbReference type="RefSeq" id="WP_012919939.1">
    <property type="nucleotide sequence ID" value="NC_013729.1"/>
</dbReference>
<sequence>MLANKMVVVVAAEAPVGVALNTAALLGVALGHHHDDVVGPSVTDASGAVHTGMCAHPIPVLRAPADRLRELRDAAASRGGVTVHDMNQVAQQSRTYEQFAATIGGTKAEDLEYFGLGIYGPRAAVDSLTGALALYR</sequence>
<dbReference type="InterPro" id="IPR023476">
    <property type="entry name" value="Pep_tRNA_hydro_II_dom_sf"/>
</dbReference>
<dbReference type="STRING" id="479435.Kfla_2307"/>
<proteinExistence type="predicted"/>
<dbReference type="AlphaFoldDB" id="D2PTS0"/>
<organism evidence="1 2">
    <name type="scientific">Kribbella flavida (strain DSM 17836 / JCM 10339 / NBRC 14399)</name>
    <dbReference type="NCBI Taxonomy" id="479435"/>
    <lineage>
        <taxon>Bacteria</taxon>
        <taxon>Bacillati</taxon>
        <taxon>Actinomycetota</taxon>
        <taxon>Actinomycetes</taxon>
        <taxon>Propionibacteriales</taxon>
        <taxon>Kribbellaceae</taxon>
        <taxon>Kribbella</taxon>
    </lineage>
</organism>
<protein>
    <recommendedName>
        <fullName evidence="3">DUF2000 domain-containing protein</fullName>
    </recommendedName>
</protein>
<evidence type="ECO:0000313" key="1">
    <source>
        <dbReference type="EMBL" id="ADB31383.1"/>
    </source>
</evidence>
<dbReference type="eggNOG" id="COG4954">
    <property type="taxonomic scope" value="Bacteria"/>
</dbReference>